<feature type="non-terminal residue" evidence="1">
    <location>
        <position position="105"/>
    </location>
</feature>
<dbReference type="PANTHER" id="PTHR24092:SF215">
    <property type="entry name" value="PHOSPHOLIPID-TRANSPORTING ATPASE"/>
    <property type="match status" value="1"/>
</dbReference>
<feature type="non-terminal residue" evidence="1">
    <location>
        <position position="1"/>
    </location>
</feature>
<dbReference type="GO" id="GO:0045332">
    <property type="term" value="P:phospholipid translocation"/>
    <property type="evidence" value="ECO:0007669"/>
    <property type="project" value="TreeGrafter"/>
</dbReference>
<sequence length="105" mass="12097">DGFEDLRRWRYDNKINKNTCHVWDRSSDESGSCYVETSNLDGETSLKQRLVPRQYVSFSKVGDGNFTPGMLEDSNFTPPQFTGTVFCEPPDPAFYTIRAKIEYEP</sequence>
<name>A0A0C2BJ72_9BILA</name>
<dbReference type="GO" id="GO:0005886">
    <property type="term" value="C:plasma membrane"/>
    <property type="evidence" value="ECO:0007669"/>
    <property type="project" value="TreeGrafter"/>
</dbReference>
<evidence type="ECO:0000313" key="2">
    <source>
        <dbReference type="Proteomes" id="UP000054047"/>
    </source>
</evidence>
<proteinExistence type="predicted"/>
<dbReference type="Proteomes" id="UP000054047">
    <property type="component" value="Unassembled WGS sequence"/>
</dbReference>
<dbReference type="GO" id="GO:0140326">
    <property type="term" value="F:ATPase-coupled intramembrane lipid transporter activity"/>
    <property type="evidence" value="ECO:0007669"/>
    <property type="project" value="TreeGrafter"/>
</dbReference>
<dbReference type="EMBL" id="KN782529">
    <property type="protein sequence ID" value="KIH43823.1"/>
    <property type="molecule type" value="Genomic_DNA"/>
</dbReference>
<reference evidence="1 2" key="1">
    <citation type="submission" date="2013-12" db="EMBL/GenBank/DDBJ databases">
        <title>Draft genome of the parsitic nematode Ancylostoma duodenale.</title>
        <authorList>
            <person name="Mitreva M."/>
        </authorList>
    </citation>
    <scope>NUCLEOTIDE SEQUENCE [LARGE SCALE GENOMIC DNA]</scope>
    <source>
        <strain evidence="1 2">Zhejiang</strain>
    </source>
</reference>
<keyword evidence="2" id="KW-1185">Reference proteome</keyword>
<organism evidence="1 2">
    <name type="scientific">Ancylostoma duodenale</name>
    <dbReference type="NCBI Taxonomy" id="51022"/>
    <lineage>
        <taxon>Eukaryota</taxon>
        <taxon>Metazoa</taxon>
        <taxon>Ecdysozoa</taxon>
        <taxon>Nematoda</taxon>
        <taxon>Chromadorea</taxon>
        <taxon>Rhabditida</taxon>
        <taxon>Rhabditina</taxon>
        <taxon>Rhabditomorpha</taxon>
        <taxon>Strongyloidea</taxon>
        <taxon>Ancylostomatidae</taxon>
        <taxon>Ancylostomatinae</taxon>
        <taxon>Ancylostoma</taxon>
    </lineage>
</organism>
<dbReference type="PANTHER" id="PTHR24092">
    <property type="entry name" value="PROBABLE PHOSPHOLIPID-TRANSPORTING ATPASE"/>
    <property type="match status" value="1"/>
</dbReference>
<evidence type="ECO:0000313" key="1">
    <source>
        <dbReference type="EMBL" id="KIH43823.1"/>
    </source>
</evidence>
<protein>
    <submittedName>
        <fullName evidence="1">Uncharacterized protein</fullName>
    </submittedName>
</protein>
<accession>A0A0C2BJ72</accession>
<gene>
    <name evidence="1" type="ORF">ANCDUO_26165</name>
</gene>
<dbReference type="OrthoDB" id="377733at2759"/>
<dbReference type="AlphaFoldDB" id="A0A0C2BJ72"/>